<gene>
    <name evidence="5" type="ORF">SAMN07250955_10990</name>
</gene>
<sequence length="741" mass="81422">MIKHTTIPIERAWNTWSSRPAEMVFLPLGVRLAPVAYAASTGKATVFPPGAGLTFGRHGLDGSLVELELTHAGTRLAWSYTKSDPFIVTGGWRALALGEWGLRFWLNLAFFAEDGTPASLEPESGAVLLKIGHRWVALVTSEKPVQVTGHEDIEGLCADFVAKGYFHLGSRSTTARLLACRFNLEMMREGHFALAVADAAGLAIERAKAALVSPPVPDLPIQEGMEPGALDAIRDVMAWNSVYDPINHRPYTAISRNWDLGKFGGFGVWLTDQLYNALLTGFFDQEMARENLAAALASRTPEGNFACLLTANDAWVDRTQLPLASFLIWLLHLRTGNRAILEQAYATLAANHLWWWANRDPDGRGLVSYGTSDVGEGLYKGTHFGARNESSMDNSPVHDEARFDPRTGTLSTLDVGINSILALDAEMLAKIARALGKDDEAERFDALNARTRHAIETQLWDEARGLFANRQRDDGSFVRSLSPISFYPLACGAVAPDKVERLLRALDDPELFAGPYAIPGTARSDPAARDNSYWRGRIWAPMNWLIWHGLRRYGQDGRARDLSKASMRLFRQSWDERRLCPENFNAETGEALDQPDTEGFYAWGALLPALGVAAIMDVNPWGGFEITRSGQKLRLGPLQSPLGLILIEDDGRTLRLWQGGRLRFWTTLLGRHAHLRFEPAFLNVELPHGAGRVGFGIDACATLVSASLEGNVIAAEGGDCSFTITACASRRTLVVHLIPGD</sequence>
<proteinExistence type="inferred from homology"/>
<dbReference type="AlphaFoldDB" id="A0A212RJ09"/>
<accession>A0A212RJ09</accession>
<evidence type="ECO:0000256" key="1">
    <source>
        <dbReference type="ARBA" id="ARBA00010833"/>
    </source>
</evidence>
<dbReference type="Pfam" id="PF22422">
    <property type="entry name" value="MGH1-like_GH"/>
    <property type="match status" value="1"/>
</dbReference>
<dbReference type="GO" id="GO:0004573">
    <property type="term" value="F:Glc3Man9GlcNAc2 oligosaccharide glucosidase activity"/>
    <property type="evidence" value="ECO:0007669"/>
    <property type="project" value="InterPro"/>
</dbReference>
<keyword evidence="6" id="KW-1185">Reference proteome</keyword>
<protein>
    <submittedName>
        <fullName evidence="5">Putative isomerase</fullName>
    </submittedName>
</protein>
<keyword evidence="2" id="KW-0378">Hydrolase</keyword>
<evidence type="ECO:0000313" key="6">
    <source>
        <dbReference type="Proteomes" id="UP000197065"/>
    </source>
</evidence>
<evidence type="ECO:0000256" key="2">
    <source>
        <dbReference type="ARBA" id="ARBA00022801"/>
    </source>
</evidence>
<dbReference type="SUPFAM" id="SSF48208">
    <property type="entry name" value="Six-hairpin glycosidases"/>
    <property type="match status" value="1"/>
</dbReference>
<dbReference type="EMBL" id="FYEH01000009">
    <property type="protein sequence ID" value="SNB72403.1"/>
    <property type="molecule type" value="Genomic_DNA"/>
</dbReference>
<evidence type="ECO:0000259" key="4">
    <source>
        <dbReference type="Pfam" id="PF22422"/>
    </source>
</evidence>
<feature type="domain" description="Mannosylglycerate hydrolase MGH1-like glycoside hydrolase" evidence="4">
    <location>
        <begin position="268"/>
        <end position="593"/>
    </location>
</feature>
<dbReference type="InterPro" id="IPR004888">
    <property type="entry name" value="Glycoside_hydrolase_63"/>
</dbReference>
<dbReference type="GO" id="GO:0009311">
    <property type="term" value="P:oligosaccharide metabolic process"/>
    <property type="evidence" value="ECO:0007669"/>
    <property type="project" value="InterPro"/>
</dbReference>
<reference evidence="5 6" key="1">
    <citation type="submission" date="2017-06" db="EMBL/GenBank/DDBJ databases">
        <authorList>
            <person name="Kim H.J."/>
            <person name="Triplett B.A."/>
        </authorList>
    </citation>
    <scope>NUCLEOTIDE SEQUENCE [LARGE SCALE GENOMIC DNA]</scope>
    <source>
        <strain evidence="5 6">B29T1</strain>
    </source>
</reference>
<dbReference type="Proteomes" id="UP000197065">
    <property type="component" value="Unassembled WGS sequence"/>
</dbReference>
<dbReference type="InterPro" id="IPR012341">
    <property type="entry name" value="6hp_glycosidase-like_sf"/>
</dbReference>
<name>A0A212RJ09_9PROT</name>
<dbReference type="InterPro" id="IPR008928">
    <property type="entry name" value="6-hairpin_glycosidase_sf"/>
</dbReference>
<dbReference type="RefSeq" id="WP_088562029.1">
    <property type="nucleotide sequence ID" value="NZ_FYEH01000009.1"/>
</dbReference>
<dbReference type="PANTHER" id="PTHR10412">
    <property type="entry name" value="MANNOSYL-OLIGOSACCHARIDE GLUCOSIDASE"/>
    <property type="match status" value="1"/>
</dbReference>
<dbReference type="GO" id="GO:0006487">
    <property type="term" value="P:protein N-linked glycosylation"/>
    <property type="evidence" value="ECO:0007669"/>
    <property type="project" value="TreeGrafter"/>
</dbReference>
<evidence type="ECO:0000313" key="5">
    <source>
        <dbReference type="EMBL" id="SNB72403.1"/>
    </source>
</evidence>
<keyword evidence="5" id="KW-0413">Isomerase</keyword>
<comment type="similarity">
    <text evidence="1">Belongs to the glycosyl hydrolase 63 family.</text>
</comment>
<dbReference type="OrthoDB" id="9781878at2"/>
<dbReference type="GO" id="GO:0016853">
    <property type="term" value="F:isomerase activity"/>
    <property type="evidence" value="ECO:0007669"/>
    <property type="project" value="UniProtKB-KW"/>
</dbReference>
<dbReference type="PANTHER" id="PTHR10412:SF11">
    <property type="entry name" value="MANNOSYL-OLIGOSACCHARIDE GLUCOSIDASE"/>
    <property type="match status" value="1"/>
</dbReference>
<organism evidence="5 6">
    <name type="scientific">Arboricoccus pini</name>
    <dbReference type="NCBI Taxonomy" id="1963835"/>
    <lineage>
        <taxon>Bacteria</taxon>
        <taxon>Pseudomonadati</taxon>
        <taxon>Pseudomonadota</taxon>
        <taxon>Alphaproteobacteria</taxon>
        <taxon>Geminicoccales</taxon>
        <taxon>Geminicoccaceae</taxon>
        <taxon>Arboricoccus</taxon>
    </lineage>
</organism>
<dbReference type="InterPro" id="IPR054491">
    <property type="entry name" value="MGH1-like_GH"/>
</dbReference>
<dbReference type="Gene3D" id="1.50.10.10">
    <property type="match status" value="1"/>
</dbReference>
<evidence type="ECO:0000256" key="3">
    <source>
        <dbReference type="ARBA" id="ARBA00023295"/>
    </source>
</evidence>
<keyword evidence="3" id="KW-0326">Glycosidase</keyword>